<feature type="non-terminal residue" evidence="1">
    <location>
        <position position="215"/>
    </location>
</feature>
<accession>A0A2P4PLE6</accession>
<evidence type="ECO:0000313" key="2">
    <source>
        <dbReference type="Proteomes" id="UP000018888"/>
    </source>
</evidence>
<name>A0A2P4PLE6_RHIID</name>
<comment type="caution">
    <text evidence="1">The sequence shown here is derived from an EMBL/GenBank/DDBJ whole genome shotgun (WGS) entry which is preliminary data.</text>
</comment>
<evidence type="ECO:0008006" key="3">
    <source>
        <dbReference type="Google" id="ProtNLM"/>
    </source>
</evidence>
<proteinExistence type="predicted"/>
<dbReference type="AlphaFoldDB" id="A0A2P4PLE6"/>
<gene>
    <name evidence="1" type="ORF">GLOIN_2v1659202</name>
</gene>
<reference evidence="1 2" key="2">
    <citation type="journal article" date="2018" name="New Phytol.">
        <title>High intraspecific genome diversity in the model arbuscular mycorrhizal symbiont Rhizophagus irregularis.</title>
        <authorList>
            <person name="Chen E.C.H."/>
            <person name="Morin E."/>
            <person name="Beaudet D."/>
            <person name="Noel J."/>
            <person name="Yildirir G."/>
            <person name="Ndikumana S."/>
            <person name="Charron P."/>
            <person name="St-Onge C."/>
            <person name="Giorgi J."/>
            <person name="Kruger M."/>
            <person name="Marton T."/>
            <person name="Ropars J."/>
            <person name="Grigoriev I.V."/>
            <person name="Hainaut M."/>
            <person name="Henrissat B."/>
            <person name="Roux C."/>
            <person name="Martin F."/>
            <person name="Corradi N."/>
        </authorList>
    </citation>
    <scope>NUCLEOTIDE SEQUENCE [LARGE SCALE GENOMIC DNA]</scope>
    <source>
        <strain evidence="1 2">DAOM 197198</strain>
    </source>
</reference>
<evidence type="ECO:0000313" key="1">
    <source>
        <dbReference type="EMBL" id="POG66200.1"/>
    </source>
</evidence>
<organism evidence="1 2">
    <name type="scientific">Rhizophagus irregularis (strain DAOM 181602 / DAOM 197198 / MUCL 43194)</name>
    <name type="common">Arbuscular mycorrhizal fungus</name>
    <name type="synonym">Glomus intraradices</name>
    <dbReference type="NCBI Taxonomy" id="747089"/>
    <lineage>
        <taxon>Eukaryota</taxon>
        <taxon>Fungi</taxon>
        <taxon>Fungi incertae sedis</taxon>
        <taxon>Mucoromycota</taxon>
        <taxon>Glomeromycotina</taxon>
        <taxon>Glomeromycetes</taxon>
        <taxon>Glomerales</taxon>
        <taxon>Glomeraceae</taxon>
        <taxon>Rhizophagus</taxon>
    </lineage>
</organism>
<sequence length="215" mass="25846">MYKEAGDVYVEHNMFESAARSYLKANLWHKACEYFEKAKKYDDAALAYKDGFLKDSLFYEIAIKFMLKYKQKISKKAYCNIAHHIKIYYHATAISYGKFEEAVEVYKKLINNYEDIKEILEFLLYICRFNILNEIMVSITDSSTLQHYLSKMNELIAKMESQLIRKSDKWNDLMEEYNLYTAYLDKDINKTYECIQYFRSRKKLTTEFYAVNIWL</sequence>
<protein>
    <recommendedName>
        <fullName evidence="3">TPR-like protein</fullName>
    </recommendedName>
</protein>
<dbReference type="Proteomes" id="UP000018888">
    <property type="component" value="Unassembled WGS sequence"/>
</dbReference>
<dbReference type="EMBL" id="AUPC02000197">
    <property type="protein sequence ID" value="POG66200.1"/>
    <property type="molecule type" value="Genomic_DNA"/>
</dbReference>
<reference evidence="1 2" key="1">
    <citation type="journal article" date="2013" name="Proc. Natl. Acad. Sci. U.S.A.">
        <title>Genome of an arbuscular mycorrhizal fungus provides insight into the oldest plant symbiosis.</title>
        <authorList>
            <person name="Tisserant E."/>
            <person name="Malbreil M."/>
            <person name="Kuo A."/>
            <person name="Kohler A."/>
            <person name="Symeonidi A."/>
            <person name="Balestrini R."/>
            <person name="Charron P."/>
            <person name="Duensing N."/>
            <person name="Frei Dit Frey N."/>
            <person name="Gianinazzi-Pearson V."/>
            <person name="Gilbert L.B."/>
            <person name="Handa Y."/>
            <person name="Herr J.R."/>
            <person name="Hijri M."/>
            <person name="Koul R."/>
            <person name="Kawaguchi M."/>
            <person name="Krajinski F."/>
            <person name="Lammers P.J."/>
            <person name="Masclaux F.G."/>
            <person name="Murat C."/>
            <person name="Morin E."/>
            <person name="Ndikumana S."/>
            <person name="Pagni M."/>
            <person name="Petitpierre D."/>
            <person name="Requena N."/>
            <person name="Rosikiewicz P."/>
            <person name="Riley R."/>
            <person name="Saito K."/>
            <person name="San Clemente H."/>
            <person name="Shapiro H."/>
            <person name="van Tuinen D."/>
            <person name="Becard G."/>
            <person name="Bonfante P."/>
            <person name="Paszkowski U."/>
            <person name="Shachar-Hill Y.Y."/>
            <person name="Tuskan G.A."/>
            <person name="Young P.W."/>
            <person name="Sanders I.R."/>
            <person name="Henrissat B."/>
            <person name="Rensing S.A."/>
            <person name="Grigoriev I.V."/>
            <person name="Corradi N."/>
            <person name="Roux C."/>
            <person name="Martin F."/>
        </authorList>
    </citation>
    <scope>NUCLEOTIDE SEQUENCE [LARGE SCALE GENOMIC DNA]</scope>
    <source>
        <strain evidence="1 2">DAOM 197198</strain>
    </source>
</reference>
<keyword evidence="2" id="KW-1185">Reference proteome</keyword>